<evidence type="ECO:0000313" key="3">
    <source>
        <dbReference type="EMBL" id="CAF1369112.1"/>
    </source>
</evidence>
<dbReference type="GO" id="GO:0005829">
    <property type="term" value="C:cytosol"/>
    <property type="evidence" value="ECO:0007669"/>
    <property type="project" value="TreeGrafter"/>
</dbReference>
<sequence>MSMPLSRRVFNKYDLDHNGTISLDELKVLCAEHCSQLTDREFEWLKTYIDKDGDNVISYDEFAQFWKSKNRFANAKLDDGQMMIIDTIMKIFRAYDKDKSGELDKNEFLQLIDDLLKAGLIQRTQNFEFDEIDRSKNGTINFNELIACLIETNVLNGFGIE</sequence>
<evidence type="ECO:0000313" key="6">
    <source>
        <dbReference type="EMBL" id="CAF4253869.1"/>
    </source>
</evidence>
<dbReference type="EMBL" id="CAJOBC010074482">
    <property type="protein sequence ID" value="CAF4253869.1"/>
    <property type="molecule type" value="Genomic_DNA"/>
</dbReference>
<dbReference type="PROSITE" id="PS50222">
    <property type="entry name" value="EF_HAND_2"/>
    <property type="match status" value="4"/>
</dbReference>
<dbReference type="Proteomes" id="UP000677228">
    <property type="component" value="Unassembled WGS sequence"/>
</dbReference>
<dbReference type="SMART" id="SM00054">
    <property type="entry name" value="EFh"/>
    <property type="match status" value="4"/>
</dbReference>
<dbReference type="SUPFAM" id="SSF47473">
    <property type="entry name" value="EF-hand"/>
    <property type="match status" value="1"/>
</dbReference>
<proteinExistence type="predicted"/>
<name>A0A815IR05_9BILA</name>
<keyword evidence="7" id="KW-1185">Reference proteome</keyword>
<keyword evidence="1" id="KW-0106">Calcium</keyword>
<evidence type="ECO:0000259" key="2">
    <source>
        <dbReference type="PROSITE" id="PS50222"/>
    </source>
</evidence>
<dbReference type="EMBL" id="CAJNOK010025184">
    <property type="protein sequence ID" value="CAF1386852.1"/>
    <property type="molecule type" value="Genomic_DNA"/>
</dbReference>
<feature type="domain" description="EF-hand" evidence="2">
    <location>
        <begin position="49"/>
        <end position="72"/>
    </location>
</feature>
<dbReference type="GO" id="GO:0005634">
    <property type="term" value="C:nucleus"/>
    <property type="evidence" value="ECO:0007669"/>
    <property type="project" value="TreeGrafter"/>
</dbReference>
<dbReference type="PROSITE" id="PS00018">
    <property type="entry name" value="EF_HAND_1"/>
    <property type="match status" value="4"/>
</dbReference>
<feature type="domain" description="EF-hand" evidence="2">
    <location>
        <begin position="83"/>
        <end position="118"/>
    </location>
</feature>
<dbReference type="Proteomes" id="UP000663829">
    <property type="component" value="Unassembled WGS sequence"/>
</dbReference>
<dbReference type="EMBL" id="CAJOBA010046886">
    <property type="protein sequence ID" value="CAF4194737.1"/>
    <property type="molecule type" value="Genomic_DNA"/>
</dbReference>
<accession>A0A815IR05</accession>
<organism evidence="3 7">
    <name type="scientific">Didymodactylos carnosus</name>
    <dbReference type="NCBI Taxonomy" id="1234261"/>
    <lineage>
        <taxon>Eukaryota</taxon>
        <taxon>Metazoa</taxon>
        <taxon>Spiralia</taxon>
        <taxon>Gnathifera</taxon>
        <taxon>Rotifera</taxon>
        <taxon>Eurotatoria</taxon>
        <taxon>Bdelloidea</taxon>
        <taxon>Philodinida</taxon>
        <taxon>Philodinidae</taxon>
        <taxon>Didymodactylos</taxon>
    </lineage>
</organism>
<dbReference type="EMBL" id="CAJNOQ010015816">
    <property type="protein sequence ID" value="CAF1369112.1"/>
    <property type="molecule type" value="Genomic_DNA"/>
</dbReference>
<dbReference type="GO" id="GO:0043005">
    <property type="term" value="C:neuron projection"/>
    <property type="evidence" value="ECO:0007669"/>
    <property type="project" value="TreeGrafter"/>
</dbReference>
<dbReference type="GO" id="GO:0051480">
    <property type="term" value="P:regulation of cytosolic calcium ion concentration"/>
    <property type="evidence" value="ECO:0007669"/>
    <property type="project" value="TreeGrafter"/>
</dbReference>
<dbReference type="PANTHER" id="PTHR19972">
    <property type="entry name" value="CALBINDIN"/>
    <property type="match status" value="1"/>
</dbReference>
<feature type="domain" description="EF-hand" evidence="2">
    <location>
        <begin position="129"/>
        <end position="155"/>
    </location>
</feature>
<dbReference type="Pfam" id="PF13499">
    <property type="entry name" value="EF-hand_7"/>
    <property type="match status" value="2"/>
</dbReference>
<evidence type="ECO:0000256" key="1">
    <source>
        <dbReference type="ARBA" id="ARBA00022837"/>
    </source>
</evidence>
<dbReference type="AlphaFoldDB" id="A0A815IR05"/>
<dbReference type="Gene3D" id="1.10.238.10">
    <property type="entry name" value="EF-hand"/>
    <property type="match status" value="2"/>
</dbReference>
<gene>
    <name evidence="3" type="ORF">GPM918_LOCUS31765</name>
    <name evidence="4" type="ORF">OVA965_LOCUS32373</name>
    <name evidence="6" type="ORF">SRO942_LOCUS32416</name>
    <name evidence="5" type="ORF">TMI583_LOCUS33233</name>
</gene>
<dbReference type="InterPro" id="IPR002048">
    <property type="entry name" value="EF_hand_dom"/>
</dbReference>
<dbReference type="InterPro" id="IPR018247">
    <property type="entry name" value="EF_Hand_1_Ca_BS"/>
</dbReference>
<dbReference type="InterPro" id="IPR051001">
    <property type="entry name" value="Calbindin_Ca-bind"/>
</dbReference>
<protein>
    <recommendedName>
        <fullName evidence="2">EF-hand domain-containing protein</fullName>
    </recommendedName>
</protein>
<comment type="caution">
    <text evidence="3">The sequence shown here is derived from an EMBL/GenBank/DDBJ whole genome shotgun (WGS) entry which is preliminary data.</text>
</comment>
<dbReference type="GO" id="GO:0005509">
    <property type="term" value="F:calcium ion binding"/>
    <property type="evidence" value="ECO:0007669"/>
    <property type="project" value="InterPro"/>
</dbReference>
<reference evidence="3" key="1">
    <citation type="submission" date="2021-02" db="EMBL/GenBank/DDBJ databases">
        <authorList>
            <person name="Nowell W R."/>
        </authorList>
    </citation>
    <scope>NUCLEOTIDE SEQUENCE</scope>
</reference>
<dbReference type="PANTHER" id="PTHR19972:SF10">
    <property type="entry name" value="CALBINDIN-32"/>
    <property type="match status" value="1"/>
</dbReference>
<dbReference type="OrthoDB" id="26525at2759"/>
<evidence type="ECO:0000313" key="7">
    <source>
        <dbReference type="Proteomes" id="UP000663829"/>
    </source>
</evidence>
<evidence type="ECO:0000313" key="4">
    <source>
        <dbReference type="EMBL" id="CAF1386852.1"/>
    </source>
</evidence>
<dbReference type="InterPro" id="IPR011992">
    <property type="entry name" value="EF-hand-dom_pair"/>
</dbReference>
<feature type="domain" description="EF-hand" evidence="2">
    <location>
        <begin position="1"/>
        <end position="36"/>
    </location>
</feature>
<evidence type="ECO:0000313" key="5">
    <source>
        <dbReference type="EMBL" id="CAF4194737.1"/>
    </source>
</evidence>
<dbReference type="Proteomes" id="UP000681722">
    <property type="component" value="Unassembled WGS sequence"/>
</dbReference>
<dbReference type="GO" id="GO:0045202">
    <property type="term" value="C:synapse"/>
    <property type="evidence" value="ECO:0007669"/>
    <property type="project" value="TreeGrafter"/>
</dbReference>
<dbReference type="Proteomes" id="UP000682733">
    <property type="component" value="Unassembled WGS sequence"/>
</dbReference>